<dbReference type="GO" id="GO:0004497">
    <property type="term" value="F:monooxygenase activity"/>
    <property type="evidence" value="ECO:0007669"/>
    <property type="project" value="UniProtKB-KW"/>
</dbReference>
<evidence type="ECO:0000313" key="7">
    <source>
        <dbReference type="Proteomes" id="UP000007305"/>
    </source>
</evidence>
<dbReference type="PRINTS" id="PR00385">
    <property type="entry name" value="P450"/>
</dbReference>
<protein>
    <recommendedName>
        <fullName evidence="8">Abscisic acid 8'-hydroxylase 3</fullName>
    </recommendedName>
</protein>
<evidence type="ECO:0000256" key="3">
    <source>
        <dbReference type="PIRSR" id="PIRSR602401-1"/>
    </source>
</evidence>
<dbReference type="InterPro" id="IPR001128">
    <property type="entry name" value="Cyt_P450"/>
</dbReference>
<dbReference type="PROSITE" id="PS00086">
    <property type="entry name" value="CYTOCHROME_P450"/>
    <property type="match status" value="1"/>
</dbReference>
<evidence type="ECO:0000256" key="1">
    <source>
        <dbReference type="ARBA" id="ARBA00022723"/>
    </source>
</evidence>
<organism evidence="6 7">
    <name type="scientific">Zea mays</name>
    <name type="common">Maize</name>
    <dbReference type="NCBI Taxonomy" id="4577"/>
    <lineage>
        <taxon>Eukaryota</taxon>
        <taxon>Viridiplantae</taxon>
        <taxon>Streptophyta</taxon>
        <taxon>Embryophyta</taxon>
        <taxon>Tracheophyta</taxon>
        <taxon>Spermatophyta</taxon>
        <taxon>Magnoliopsida</taxon>
        <taxon>Liliopsida</taxon>
        <taxon>Poales</taxon>
        <taxon>Poaceae</taxon>
        <taxon>PACMAD clade</taxon>
        <taxon>Panicoideae</taxon>
        <taxon>Andropogonodae</taxon>
        <taxon>Andropogoneae</taxon>
        <taxon>Tripsacinae</taxon>
        <taxon>Zea</taxon>
    </lineage>
</organism>
<dbReference type="Gramene" id="Zm00001eb314900_T003">
    <property type="protein sequence ID" value="Zm00001eb314900_P003"/>
    <property type="gene ID" value="Zm00001eb314900"/>
</dbReference>
<dbReference type="PANTHER" id="PTHR24286">
    <property type="entry name" value="CYTOCHROME P450 26"/>
    <property type="match status" value="1"/>
</dbReference>
<keyword evidence="1 3" id="KW-0479">Metal-binding</keyword>
<keyword evidence="3 4" id="KW-0349">Heme</keyword>
<feature type="chain" id="PRO_5032869142" description="Abscisic acid 8'-hydroxylase 3" evidence="5">
    <location>
        <begin position="18"/>
        <end position="404"/>
    </location>
</feature>
<dbReference type="Pfam" id="PF00067">
    <property type="entry name" value="p450"/>
    <property type="match status" value="2"/>
</dbReference>
<dbReference type="EnsemblPlants" id="Zm00001eb314900_T003">
    <property type="protein sequence ID" value="Zm00001eb314900_P003"/>
    <property type="gene ID" value="Zm00001eb314900"/>
</dbReference>
<proteinExistence type="inferred from homology"/>
<evidence type="ECO:0000256" key="4">
    <source>
        <dbReference type="RuleBase" id="RU000461"/>
    </source>
</evidence>
<reference evidence="6" key="2">
    <citation type="submission" date="2019-07" db="EMBL/GenBank/DDBJ databases">
        <authorList>
            <person name="Seetharam A."/>
            <person name="Woodhouse M."/>
            <person name="Cannon E."/>
        </authorList>
    </citation>
    <scope>NUCLEOTIDE SEQUENCE [LARGE SCALE GENOMIC DNA]</scope>
    <source>
        <strain evidence="6">cv. B73</strain>
    </source>
</reference>
<reference evidence="6" key="3">
    <citation type="submission" date="2021-05" db="UniProtKB">
        <authorList>
            <consortium name="EnsemblPlants"/>
        </authorList>
    </citation>
    <scope>IDENTIFICATION</scope>
    <source>
        <strain evidence="6">cv. B73</strain>
    </source>
</reference>
<dbReference type="PANTHER" id="PTHR24286:SF376">
    <property type="entry name" value="ABSCISIC ACID 8'-HYDROXYLASE 4"/>
    <property type="match status" value="1"/>
</dbReference>
<gene>
    <name evidence="6" type="primary">LOC100191697</name>
</gene>
<dbReference type="InterPro" id="IPR036396">
    <property type="entry name" value="Cyt_P450_sf"/>
</dbReference>
<sequence length="404" mass="45447">MAFFLALVCILILLAIASYVQYTRWQKGKGRFGGHGRSAPLKLPPGSMGWPYLGETLQLYSQDPSFFFASKQKRYGEIFKTHLLGCPCVMLASPEAARFVLVTQAHLFKPTYPRSKERMIGPSALFFHQGDYHLRLRKLVQGALGPDALRALVPEVEAAVRSTLASWDAGHVRSTFHAMKTLSFDVGIVTIFGGRLDERRKAELRKNYSVVEKGYNSFPNSLPGTLHYKAMQDTTASALTWIVKYLHDHPKLLEAVRAEQAAVREATGGGRQPLAWAHTKSMALTHRVILESLRMASIISFTFREAVADVEYKGFLIPKGWKVMPLFRNIHHSPDYFQDPHKFDPSRFQVAPRPSTFLPFGHGVHACPGNELAKLEMLVLIHHLVTGYRMTHGWLLPLSMGLRL</sequence>
<evidence type="ECO:0008006" key="8">
    <source>
        <dbReference type="Google" id="ProtNLM"/>
    </source>
</evidence>
<evidence type="ECO:0000313" key="6">
    <source>
        <dbReference type="EnsemblPlants" id="Zm00001eb314900_P003"/>
    </source>
</evidence>
<keyword evidence="7" id="KW-1185">Reference proteome</keyword>
<reference evidence="7" key="1">
    <citation type="submission" date="2015-12" db="EMBL/GenBank/DDBJ databases">
        <title>Update maize B73 reference genome by single molecule sequencing technologies.</title>
        <authorList>
            <consortium name="Maize Genome Sequencing Project"/>
            <person name="Ware D."/>
        </authorList>
    </citation>
    <scope>NUCLEOTIDE SEQUENCE [LARGE SCALE GENOMIC DNA]</scope>
    <source>
        <strain evidence="7">cv. B73</strain>
    </source>
</reference>
<dbReference type="Proteomes" id="UP000007305">
    <property type="component" value="Chromosome 7"/>
</dbReference>
<dbReference type="Gene3D" id="1.10.630.10">
    <property type="entry name" value="Cytochrome P450"/>
    <property type="match status" value="2"/>
</dbReference>
<dbReference type="GO" id="GO:0016705">
    <property type="term" value="F:oxidoreductase activity, acting on paired donors, with incorporation or reduction of molecular oxygen"/>
    <property type="evidence" value="ECO:0007669"/>
    <property type="project" value="InterPro"/>
</dbReference>
<dbReference type="InterPro" id="IPR002401">
    <property type="entry name" value="Cyt_P450_E_grp-I"/>
</dbReference>
<evidence type="ECO:0000256" key="5">
    <source>
        <dbReference type="SAM" id="SignalP"/>
    </source>
</evidence>
<keyword evidence="2 3" id="KW-0408">Iron</keyword>
<dbReference type="SUPFAM" id="SSF48264">
    <property type="entry name" value="Cytochrome P450"/>
    <property type="match status" value="1"/>
</dbReference>
<comment type="similarity">
    <text evidence="4">Belongs to the cytochrome P450 family.</text>
</comment>
<keyword evidence="4" id="KW-0560">Oxidoreductase</keyword>
<dbReference type="OrthoDB" id="1372046at2759"/>
<dbReference type="GO" id="GO:0020037">
    <property type="term" value="F:heme binding"/>
    <property type="evidence" value="ECO:0007669"/>
    <property type="project" value="InterPro"/>
</dbReference>
<dbReference type="PRINTS" id="PR00463">
    <property type="entry name" value="EP450I"/>
</dbReference>
<dbReference type="InterPro" id="IPR017972">
    <property type="entry name" value="Cyt_P450_CS"/>
</dbReference>
<evidence type="ECO:0000256" key="2">
    <source>
        <dbReference type="ARBA" id="ARBA00023004"/>
    </source>
</evidence>
<feature type="signal peptide" evidence="5">
    <location>
        <begin position="1"/>
        <end position="17"/>
    </location>
</feature>
<accession>A0A804UDQ5</accession>
<comment type="cofactor">
    <cofactor evidence="3">
        <name>heme</name>
        <dbReference type="ChEBI" id="CHEBI:30413"/>
    </cofactor>
</comment>
<keyword evidence="4" id="KW-0503">Monooxygenase</keyword>
<dbReference type="GO" id="GO:0005506">
    <property type="term" value="F:iron ion binding"/>
    <property type="evidence" value="ECO:0007669"/>
    <property type="project" value="InterPro"/>
</dbReference>
<name>A0A804UDQ5_MAIZE</name>
<dbReference type="AlphaFoldDB" id="A0A804UDQ5"/>
<keyword evidence="5" id="KW-0732">Signal</keyword>
<feature type="binding site" description="axial binding residue" evidence="3">
    <location>
        <position position="367"/>
    </location>
    <ligand>
        <name>heme</name>
        <dbReference type="ChEBI" id="CHEBI:30413"/>
    </ligand>
    <ligandPart>
        <name>Fe</name>
        <dbReference type="ChEBI" id="CHEBI:18248"/>
    </ligandPart>
</feature>